<dbReference type="InterPro" id="IPR007110">
    <property type="entry name" value="Ig-like_dom"/>
</dbReference>
<evidence type="ECO:0000313" key="5">
    <source>
        <dbReference type="Proteomes" id="UP000694396"/>
    </source>
</evidence>
<organism evidence="4 5">
    <name type="scientific">Cyanoderma ruficeps</name>
    <name type="common">rufous-capped babbler</name>
    <dbReference type="NCBI Taxonomy" id="181631"/>
    <lineage>
        <taxon>Eukaryota</taxon>
        <taxon>Metazoa</taxon>
        <taxon>Chordata</taxon>
        <taxon>Craniata</taxon>
        <taxon>Vertebrata</taxon>
        <taxon>Euteleostomi</taxon>
        <taxon>Archelosauria</taxon>
        <taxon>Archosauria</taxon>
        <taxon>Dinosauria</taxon>
        <taxon>Saurischia</taxon>
        <taxon>Theropoda</taxon>
        <taxon>Coelurosauria</taxon>
        <taxon>Aves</taxon>
        <taxon>Neognathae</taxon>
        <taxon>Neoaves</taxon>
        <taxon>Telluraves</taxon>
        <taxon>Australaves</taxon>
        <taxon>Passeriformes</taxon>
        <taxon>Sylvioidea</taxon>
        <taxon>Timaliidae</taxon>
        <taxon>Cyanoderma</taxon>
    </lineage>
</organism>
<reference evidence="4" key="2">
    <citation type="submission" date="2025-09" db="UniProtKB">
        <authorList>
            <consortium name="Ensembl"/>
        </authorList>
    </citation>
    <scope>IDENTIFICATION</scope>
</reference>
<evidence type="ECO:0000259" key="3">
    <source>
        <dbReference type="PROSITE" id="PS50835"/>
    </source>
</evidence>
<dbReference type="InterPro" id="IPR003599">
    <property type="entry name" value="Ig_sub"/>
</dbReference>
<dbReference type="GO" id="GO:0005886">
    <property type="term" value="C:plasma membrane"/>
    <property type="evidence" value="ECO:0007669"/>
    <property type="project" value="TreeGrafter"/>
</dbReference>
<dbReference type="GO" id="GO:0007166">
    <property type="term" value="P:cell surface receptor signaling pathway"/>
    <property type="evidence" value="ECO:0007669"/>
    <property type="project" value="TreeGrafter"/>
</dbReference>
<name>A0A8C3QLQ3_9PASS</name>
<dbReference type="Proteomes" id="UP000694396">
    <property type="component" value="Unplaced"/>
</dbReference>
<dbReference type="AlphaFoldDB" id="A0A8C3QLQ3"/>
<dbReference type="SMART" id="SM00409">
    <property type="entry name" value="IG"/>
    <property type="match status" value="1"/>
</dbReference>
<dbReference type="Pfam" id="PF07686">
    <property type="entry name" value="V-set"/>
    <property type="match status" value="1"/>
</dbReference>
<keyword evidence="5" id="KW-1185">Reference proteome</keyword>
<sequence>HTHPHPACPSTCCISAGLLLSSLEQSPDMVIKEGQSVNLECSKKKSSYRAMYWYMRASQKNSSLTQLVYAYEGAKAVVEKGFEGHFKSSDIKGDSITLSIEHAFLNDSGTYYCAESEHSGEAAEGAEHKLVPRVSSSSSLITPSEEEFSIPQGAVQPFSGIRTGCRDGQRGTF</sequence>
<keyword evidence="2" id="KW-0391">Immunity</keyword>
<dbReference type="SUPFAM" id="SSF48726">
    <property type="entry name" value="Immunoglobulin"/>
    <property type="match status" value="1"/>
</dbReference>
<dbReference type="InterPro" id="IPR050413">
    <property type="entry name" value="TCR_beta_variable"/>
</dbReference>
<dbReference type="InterPro" id="IPR013783">
    <property type="entry name" value="Ig-like_fold"/>
</dbReference>
<evidence type="ECO:0000313" key="4">
    <source>
        <dbReference type="Ensembl" id="ENSCRFP00000008105.1"/>
    </source>
</evidence>
<dbReference type="InterPro" id="IPR013106">
    <property type="entry name" value="Ig_V-set"/>
</dbReference>
<accession>A0A8C3QLQ3</accession>
<dbReference type="InterPro" id="IPR003598">
    <property type="entry name" value="Ig_sub2"/>
</dbReference>
<dbReference type="SMART" id="SM00408">
    <property type="entry name" value="IGc2"/>
    <property type="match status" value="1"/>
</dbReference>
<dbReference type="InterPro" id="IPR036179">
    <property type="entry name" value="Ig-like_dom_sf"/>
</dbReference>
<dbReference type="PANTHER" id="PTHR23268:SF102">
    <property type="entry name" value="IMMUNOGLOBULIN V-SET DOMAIN-CONTAINING PROTEIN"/>
    <property type="match status" value="1"/>
</dbReference>
<dbReference type="PANTHER" id="PTHR23268">
    <property type="entry name" value="T-CELL RECEPTOR BETA CHAIN"/>
    <property type="match status" value="1"/>
</dbReference>
<keyword evidence="1" id="KW-0732">Signal</keyword>
<reference evidence="4" key="1">
    <citation type="submission" date="2025-08" db="UniProtKB">
        <authorList>
            <consortium name="Ensembl"/>
        </authorList>
    </citation>
    <scope>IDENTIFICATION</scope>
</reference>
<dbReference type="GO" id="GO:0002376">
    <property type="term" value="P:immune system process"/>
    <property type="evidence" value="ECO:0007669"/>
    <property type="project" value="UniProtKB-KW"/>
</dbReference>
<dbReference type="PROSITE" id="PS50835">
    <property type="entry name" value="IG_LIKE"/>
    <property type="match status" value="1"/>
</dbReference>
<dbReference type="Gene3D" id="2.60.40.10">
    <property type="entry name" value="Immunoglobulins"/>
    <property type="match status" value="1"/>
</dbReference>
<dbReference type="Ensembl" id="ENSCRFT00000008388.1">
    <property type="protein sequence ID" value="ENSCRFP00000008105.1"/>
    <property type="gene ID" value="ENSCRFG00000006366.1"/>
</dbReference>
<feature type="domain" description="Ig-like" evidence="3">
    <location>
        <begin position="9"/>
        <end position="131"/>
    </location>
</feature>
<protein>
    <recommendedName>
        <fullName evidence="3">Ig-like domain-containing protein</fullName>
    </recommendedName>
</protein>
<evidence type="ECO:0000256" key="1">
    <source>
        <dbReference type="ARBA" id="ARBA00022729"/>
    </source>
</evidence>
<evidence type="ECO:0000256" key="2">
    <source>
        <dbReference type="ARBA" id="ARBA00022859"/>
    </source>
</evidence>
<proteinExistence type="predicted"/>